<dbReference type="NCBIfam" id="TIGR02727">
    <property type="entry name" value="MTHFS_bact"/>
    <property type="match status" value="1"/>
</dbReference>
<evidence type="ECO:0000256" key="4">
    <source>
        <dbReference type="PIRSR" id="PIRSR006806-1"/>
    </source>
</evidence>
<feature type="binding site" evidence="4">
    <location>
        <position position="60"/>
    </location>
    <ligand>
        <name>substrate</name>
    </ligand>
</feature>
<dbReference type="SUPFAM" id="SSF100950">
    <property type="entry name" value="NagB/RpiA/CoA transferase-like"/>
    <property type="match status" value="1"/>
</dbReference>
<dbReference type="PANTHER" id="PTHR23407:SF1">
    <property type="entry name" value="5-FORMYLTETRAHYDROFOLATE CYCLO-LIGASE"/>
    <property type="match status" value="1"/>
</dbReference>
<comment type="caution">
    <text evidence="6">The sequence shown here is derived from an EMBL/GenBank/DDBJ whole genome shotgun (WGS) entry which is preliminary data.</text>
</comment>
<dbReference type="Proteomes" id="UP000322976">
    <property type="component" value="Unassembled WGS sequence"/>
</dbReference>
<organism evidence="6 7">
    <name type="scientific">Calorimonas adulescens</name>
    <dbReference type="NCBI Taxonomy" id="2606906"/>
    <lineage>
        <taxon>Bacteria</taxon>
        <taxon>Bacillati</taxon>
        <taxon>Bacillota</taxon>
        <taxon>Clostridia</taxon>
        <taxon>Thermoanaerobacterales</taxon>
        <taxon>Thermoanaerobacteraceae</taxon>
        <taxon>Calorimonas</taxon>
    </lineage>
</organism>
<evidence type="ECO:0000313" key="6">
    <source>
        <dbReference type="EMBL" id="TZE82286.1"/>
    </source>
</evidence>
<evidence type="ECO:0000256" key="3">
    <source>
        <dbReference type="ARBA" id="ARBA00022840"/>
    </source>
</evidence>
<keyword evidence="5" id="KW-0479">Metal-binding</keyword>
<dbReference type="GO" id="GO:0035999">
    <property type="term" value="P:tetrahydrofolate interconversion"/>
    <property type="evidence" value="ECO:0007669"/>
    <property type="project" value="TreeGrafter"/>
</dbReference>
<keyword evidence="2 4" id="KW-0547">Nucleotide-binding</keyword>
<evidence type="ECO:0000256" key="1">
    <source>
        <dbReference type="ARBA" id="ARBA00010638"/>
    </source>
</evidence>
<comment type="catalytic activity">
    <reaction evidence="5">
        <text>(6S)-5-formyl-5,6,7,8-tetrahydrofolate + ATP = (6R)-5,10-methenyltetrahydrofolate + ADP + phosphate</text>
        <dbReference type="Rhea" id="RHEA:10488"/>
        <dbReference type="ChEBI" id="CHEBI:30616"/>
        <dbReference type="ChEBI" id="CHEBI:43474"/>
        <dbReference type="ChEBI" id="CHEBI:57455"/>
        <dbReference type="ChEBI" id="CHEBI:57457"/>
        <dbReference type="ChEBI" id="CHEBI:456216"/>
        <dbReference type="EC" id="6.3.3.2"/>
    </reaction>
</comment>
<dbReference type="InterPro" id="IPR024185">
    <property type="entry name" value="FTHF_cligase-like_sf"/>
</dbReference>
<dbReference type="PIRSF" id="PIRSF006806">
    <property type="entry name" value="FTHF_cligase"/>
    <property type="match status" value="1"/>
</dbReference>
<evidence type="ECO:0000256" key="2">
    <source>
        <dbReference type="ARBA" id="ARBA00022741"/>
    </source>
</evidence>
<keyword evidence="6" id="KW-0436">Ligase</keyword>
<evidence type="ECO:0000313" key="7">
    <source>
        <dbReference type="Proteomes" id="UP000322976"/>
    </source>
</evidence>
<dbReference type="InterPro" id="IPR037171">
    <property type="entry name" value="NagB/RpiA_transferase-like"/>
</dbReference>
<dbReference type="GO" id="GO:0009396">
    <property type="term" value="P:folic acid-containing compound biosynthetic process"/>
    <property type="evidence" value="ECO:0007669"/>
    <property type="project" value="TreeGrafter"/>
</dbReference>
<feature type="binding site" evidence="4">
    <location>
        <begin position="145"/>
        <end position="153"/>
    </location>
    <ligand>
        <name>ATP</name>
        <dbReference type="ChEBI" id="CHEBI:30616"/>
    </ligand>
</feature>
<keyword evidence="5" id="KW-0460">Magnesium</keyword>
<protein>
    <recommendedName>
        <fullName evidence="5">5-formyltetrahydrofolate cyclo-ligase</fullName>
        <ecNumber evidence="5">6.3.3.2</ecNumber>
    </recommendedName>
</protein>
<dbReference type="Gene3D" id="3.40.50.10420">
    <property type="entry name" value="NagB/RpiA/CoA transferase-like"/>
    <property type="match status" value="1"/>
</dbReference>
<reference evidence="6 7" key="1">
    <citation type="submission" date="2019-08" db="EMBL/GenBank/DDBJ databases">
        <title>Calorimonas adulescens gen. nov., sp. nov., an anaerobic thermophilic bacterium from Sakhalin hot spring.</title>
        <authorList>
            <person name="Khomyakova M.A."/>
            <person name="Merkel A.Y."/>
            <person name="Novikov A."/>
            <person name="Bonch-Osmolovskaya E.A."/>
            <person name="Slobodkin A.I."/>
        </authorList>
    </citation>
    <scope>NUCLEOTIDE SEQUENCE [LARGE SCALE GENOMIC DNA]</scope>
    <source>
        <strain evidence="6 7">A05MB</strain>
    </source>
</reference>
<dbReference type="GO" id="GO:0046872">
    <property type="term" value="F:metal ion binding"/>
    <property type="evidence" value="ECO:0007669"/>
    <property type="project" value="UniProtKB-KW"/>
</dbReference>
<accession>A0A5D8QEL6</accession>
<comment type="similarity">
    <text evidence="1 5">Belongs to the 5-formyltetrahydrofolate cyclo-ligase family.</text>
</comment>
<name>A0A5D8QEL6_9THEO</name>
<comment type="cofactor">
    <cofactor evidence="5">
        <name>Mg(2+)</name>
        <dbReference type="ChEBI" id="CHEBI:18420"/>
    </cofactor>
</comment>
<evidence type="ECO:0000256" key="5">
    <source>
        <dbReference type="RuleBase" id="RU361279"/>
    </source>
</evidence>
<dbReference type="Pfam" id="PF01812">
    <property type="entry name" value="5-FTHF_cyc-lig"/>
    <property type="match status" value="1"/>
</dbReference>
<keyword evidence="7" id="KW-1185">Reference proteome</keyword>
<dbReference type="AlphaFoldDB" id="A0A5D8QEL6"/>
<dbReference type="GO" id="GO:0030272">
    <property type="term" value="F:5-formyltetrahydrofolate cyclo-ligase activity"/>
    <property type="evidence" value="ECO:0007669"/>
    <property type="project" value="UniProtKB-EC"/>
</dbReference>
<dbReference type="InterPro" id="IPR002698">
    <property type="entry name" value="FTHF_cligase"/>
</dbReference>
<dbReference type="GO" id="GO:0005524">
    <property type="term" value="F:ATP binding"/>
    <property type="evidence" value="ECO:0007669"/>
    <property type="project" value="UniProtKB-KW"/>
</dbReference>
<feature type="binding site" evidence="4">
    <location>
        <position position="65"/>
    </location>
    <ligand>
        <name>substrate</name>
    </ligand>
</feature>
<keyword evidence="3 4" id="KW-0067">ATP-binding</keyword>
<sequence>MTNRNTGEGNHMNKKELRSYVLSLREGLTEDEIKSKSLIIADRLLSLSFYFKAAVIMAYMDYKKEVRTLTVIERAMKDGKRVVLPLTKPDTHELILVEVRDLNRDIATGFKGIKEPVYENKRIVAPGDVDLILVPGVVFDERGYRIGYGGGYYDRFLNKTCATKIGLAFELQIHPVPEDVHDVRVDYVVTEKRTIECN</sequence>
<feature type="binding site" evidence="4">
    <location>
        <begin position="14"/>
        <end position="18"/>
    </location>
    <ligand>
        <name>ATP</name>
        <dbReference type="ChEBI" id="CHEBI:30616"/>
    </ligand>
</feature>
<dbReference type="PANTHER" id="PTHR23407">
    <property type="entry name" value="ATPASE INHIBITOR/5-FORMYLTETRAHYDROFOLATE CYCLO-LIGASE"/>
    <property type="match status" value="1"/>
</dbReference>
<dbReference type="EMBL" id="VTPS01000007">
    <property type="protein sequence ID" value="TZE82286.1"/>
    <property type="molecule type" value="Genomic_DNA"/>
</dbReference>
<proteinExistence type="inferred from homology"/>
<gene>
    <name evidence="6" type="ORF">FWJ32_05920</name>
</gene>
<dbReference type="EC" id="6.3.3.2" evidence="5"/>